<comment type="caution">
    <text evidence="3">The sequence shown here is derived from an EMBL/GenBank/DDBJ whole genome shotgun (WGS) entry which is preliminary data.</text>
</comment>
<reference evidence="3 4" key="1">
    <citation type="submission" date="2020-10" db="EMBL/GenBank/DDBJ databases">
        <title>Novel species in genus Corynebacterium.</title>
        <authorList>
            <person name="Zhang G."/>
        </authorList>
    </citation>
    <scope>NUCLEOTIDE SEQUENCE [LARGE SCALE GENOMIC DNA]</scope>
    <source>
        <strain evidence="3 4">DSM 45110</strain>
    </source>
</reference>
<protein>
    <submittedName>
        <fullName evidence="3">SGNH/GDSL hydrolase family protein</fullName>
    </submittedName>
</protein>
<evidence type="ECO:0000313" key="3">
    <source>
        <dbReference type="EMBL" id="MBF4553352.1"/>
    </source>
</evidence>
<organism evidence="3 4">
    <name type="scientific">Corynebacterium suicordis DSM 45110</name>
    <dbReference type="NCBI Taxonomy" id="1121369"/>
    <lineage>
        <taxon>Bacteria</taxon>
        <taxon>Bacillati</taxon>
        <taxon>Actinomycetota</taxon>
        <taxon>Actinomycetes</taxon>
        <taxon>Mycobacteriales</taxon>
        <taxon>Corynebacteriaceae</taxon>
        <taxon>Corynebacterium</taxon>
    </lineage>
</organism>
<dbReference type="RefSeq" id="WP_194556170.1">
    <property type="nucleotide sequence ID" value="NZ_JADKMY010000001.1"/>
</dbReference>
<evidence type="ECO:0000313" key="4">
    <source>
        <dbReference type="Proteomes" id="UP000635902"/>
    </source>
</evidence>
<feature type="signal peptide" evidence="1">
    <location>
        <begin position="1"/>
        <end position="19"/>
    </location>
</feature>
<keyword evidence="1" id="KW-0732">Signal</keyword>
<sequence>MTSTSALTCAMLSAALVSACTGSADSSLGSSSLPGSSTTPETTINYVALGDSYAAFGSANAPTTGPKSCHRATDNYPSNIMKSSKIKGTDASCGGAKTDHILAEWDRGGGELIPAQADSLRSDTELVTLSISGNDIEFGTLTDCFMDIGQHPGAATCESRLGAKTDALYAALPAKLDAVHEEIKRRSPNARVIVTGYYALATASGACPAAGSMTVSDRQWIADLTSRLNTIVSDAGSRHGAEFVLPANTDQHTVCAAPAQRWVDGTGQDTGSVPMHPTALGQKTMANAVLAKL</sequence>
<dbReference type="EMBL" id="JADKMY010000001">
    <property type="protein sequence ID" value="MBF4553352.1"/>
    <property type="molecule type" value="Genomic_DNA"/>
</dbReference>
<dbReference type="Gene3D" id="3.40.50.1110">
    <property type="entry name" value="SGNH hydrolase"/>
    <property type="match status" value="1"/>
</dbReference>
<name>A0ABR9ZIT5_9CORY</name>
<dbReference type="Proteomes" id="UP000635902">
    <property type="component" value="Unassembled WGS sequence"/>
</dbReference>
<dbReference type="InterPro" id="IPR037460">
    <property type="entry name" value="SEST-like"/>
</dbReference>
<evidence type="ECO:0000259" key="2">
    <source>
        <dbReference type="Pfam" id="PF13472"/>
    </source>
</evidence>
<dbReference type="PANTHER" id="PTHR37981:SF1">
    <property type="entry name" value="SGNH HYDROLASE-TYPE ESTERASE DOMAIN-CONTAINING PROTEIN"/>
    <property type="match status" value="1"/>
</dbReference>
<dbReference type="GO" id="GO:0016787">
    <property type="term" value="F:hydrolase activity"/>
    <property type="evidence" value="ECO:0007669"/>
    <property type="project" value="UniProtKB-KW"/>
</dbReference>
<evidence type="ECO:0000256" key="1">
    <source>
        <dbReference type="SAM" id="SignalP"/>
    </source>
</evidence>
<proteinExistence type="predicted"/>
<dbReference type="CDD" id="cd01823">
    <property type="entry name" value="SEST_like"/>
    <property type="match status" value="1"/>
</dbReference>
<dbReference type="Pfam" id="PF13472">
    <property type="entry name" value="Lipase_GDSL_2"/>
    <property type="match status" value="1"/>
</dbReference>
<dbReference type="PANTHER" id="PTHR37981">
    <property type="entry name" value="LIPASE 2"/>
    <property type="match status" value="1"/>
</dbReference>
<dbReference type="InterPro" id="IPR013830">
    <property type="entry name" value="SGNH_hydro"/>
</dbReference>
<keyword evidence="3" id="KW-0378">Hydrolase</keyword>
<feature type="domain" description="SGNH hydrolase-type esterase" evidence="2">
    <location>
        <begin position="48"/>
        <end position="283"/>
    </location>
</feature>
<dbReference type="InterPro" id="IPR036514">
    <property type="entry name" value="SGNH_hydro_sf"/>
</dbReference>
<dbReference type="SUPFAM" id="SSF52266">
    <property type="entry name" value="SGNH hydrolase"/>
    <property type="match status" value="1"/>
</dbReference>
<feature type="chain" id="PRO_5046187457" evidence="1">
    <location>
        <begin position="20"/>
        <end position="293"/>
    </location>
</feature>
<gene>
    <name evidence="3" type="ORF">IRY30_04555</name>
</gene>
<keyword evidence="4" id="KW-1185">Reference proteome</keyword>
<accession>A0ABR9ZIT5</accession>